<protein>
    <recommendedName>
        <fullName evidence="1">Peptidase S24/S26A/S26B/S26C domain-containing protein</fullName>
    </recommendedName>
</protein>
<dbReference type="InterPro" id="IPR015927">
    <property type="entry name" value="Peptidase_S24_S26A/B/C"/>
</dbReference>
<sequence>MEATGCSAAEPFALRVLGDMMEPEFEHGCVIIVDPEGLVKDGCFVVANHNDEYYFRQLIMEGKRYLLKCVNHAYEEIVEISGLNEINGVISQKAGKRRKDRKRYDL</sequence>
<proteinExistence type="predicted"/>
<dbReference type="SUPFAM" id="SSF51306">
    <property type="entry name" value="LexA/Signal peptidase"/>
    <property type="match status" value="1"/>
</dbReference>
<evidence type="ECO:0000313" key="2">
    <source>
        <dbReference type="EMBL" id="VAW82688.1"/>
    </source>
</evidence>
<dbReference type="Gene3D" id="2.10.109.10">
    <property type="entry name" value="Umud Fragment, subunit A"/>
    <property type="match status" value="1"/>
</dbReference>
<evidence type="ECO:0000259" key="1">
    <source>
        <dbReference type="Pfam" id="PF00717"/>
    </source>
</evidence>
<dbReference type="AlphaFoldDB" id="A0A3B0YPB5"/>
<gene>
    <name evidence="2" type="ORF">MNBD_GAMMA13-1473</name>
</gene>
<feature type="domain" description="Peptidase S24/S26A/S26B/S26C" evidence="1">
    <location>
        <begin position="10"/>
        <end position="78"/>
    </location>
</feature>
<dbReference type="Pfam" id="PF00717">
    <property type="entry name" value="Peptidase_S24"/>
    <property type="match status" value="1"/>
</dbReference>
<reference evidence="2" key="1">
    <citation type="submission" date="2018-06" db="EMBL/GenBank/DDBJ databases">
        <authorList>
            <person name="Zhirakovskaya E."/>
        </authorList>
    </citation>
    <scope>NUCLEOTIDE SEQUENCE</scope>
</reference>
<dbReference type="InterPro" id="IPR039418">
    <property type="entry name" value="LexA-like"/>
</dbReference>
<dbReference type="CDD" id="cd06529">
    <property type="entry name" value="S24_LexA-like"/>
    <property type="match status" value="1"/>
</dbReference>
<organism evidence="2">
    <name type="scientific">hydrothermal vent metagenome</name>
    <dbReference type="NCBI Taxonomy" id="652676"/>
    <lineage>
        <taxon>unclassified sequences</taxon>
        <taxon>metagenomes</taxon>
        <taxon>ecological metagenomes</taxon>
    </lineage>
</organism>
<dbReference type="EMBL" id="UOFK01000328">
    <property type="protein sequence ID" value="VAW82688.1"/>
    <property type="molecule type" value="Genomic_DNA"/>
</dbReference>
<dbReference type="InterPro" id="IPR036286">
    <property type="entry name" value="LexA/Signal_pep-like_sf"/>
</dbReference>
<accession>A0A3B0YPB5</accession>
<name>A0A3B0YPB5_9ZZZZ</name>